<sequence length="100" mass="11520">VNEGISEPCLVHRTTGQDGRLQTREPIGGDISHCQREGDHHSRRPETGFRYRNGVERERLVWRCWDDVFDNGRHLADNPTDDVSHNNLRQSSQFPSIDIA</sequence>
<feature type="non-terminal residue" evidence="2">
    <location>
        <position position="100"/>
    </location>
</feature>
<feature type="compositionally biased region" description="Basic and acidic residues" evidence="1">
    <location>
        <begin position="33"/>
        <end position="46"/>
    </location>
</feature>
<feature type="region of interest" description="Disordered" evidence="1">
    <location>
        <begin position="75"/>
        <end position="100"/>
    </location>
</feature>
<feature type="compositionally biased region" description="Polar residues" evidence="1">
    <location>
        <begin position="85"/>
        <end position="100"/>
    </location>
</feature>
<evidence type="ECO:0000313" key="2">
    <source>
        <dbReference type="EMBL" id="CRZ02600.1"/>
    </source>
</evidence>
<feature type="region of interest" description="Disordered" evidence="1">
    <location>
        <begin position="1"/>
        <end position="46"/>
    </location>
</feature>
<accession>A0A0H5QKE1</accession>
<proteinExistence type="predicted"/>
<protein>
    <submittedName>
        <fullName evidence="2">Uncharacterized protein</fullName>
    </submittedName>
</protein>
<evidence type="ECO:0000256" key="1">
    <source>
        <dbReference type="SAM" id="MobiDB-lite"/>
    </source>
</evidence>
<organism evidence="2">
    <name type="scientific">Spongospora subterranea</name>
    <dbReference type="NCBI Taxonomy" id="70186"/>
    <lineage>
        <taxon>Eukaryota</taxon>
        <taxon>Sar</taxon>
        <taxon>Rhizaria</taxon>
        <taxon>Endomyxa</taxon>
        <taxon>Phytomyxea</taxon>
        <taxon>Plasmodiophorida</taxon>
        <taxon>Plasmodiophoridae</taxon>
        <taxon>Spongospora</taxon>
    </lineage>
</organism>
<dbReference type="AlphaFoldDB" id="A0A0H5QKE1"/>
<reference evidence="2" key="1">
    <citation type="submission" date="2015-04" db="EMBL/GenBank/DDBJ databases">
        <title>The genome sequence of the plant pathogenic Rhizarian Plasmodiophora brassicae reveals insights in its biotrophic life cycle and the origin of chitin synthesis.</title>
        <authorList>
            <person name="Schwelm A."/>
            <person name="Fogelqvist J."/>
            <person name="Knaust A."/>
            <person name="Julke S."/>
            <person name="Lilja T."/>
            <person name="Dhandapani V."/>
            <person name="Bonilla-Rosso G."/>
            <person name="Karlsson M."/>
            <person name="Shevchenko A."/>
            <person name="Choi S.R."/>
            <person name="Kim H.G."/>
            <person name="Park J.Y."/>
            <person name="Lim Y.P."/>
            <person name="Ludwig-Muller J."/>
            <person name="Dixelius C."/>
        </authorList>
    </citation>
    <scope>NUCLEOTIDE SEQUENCE</scope>
    <source>
        <tissue evidence="2">Potato root galls</tissue>
    </source>
</reference>
<feature type="non-terminal residue" evidence="2">
    <location>
        <position position="1"/>
    </location>
</feature>
<dbReference type="EMBL" id="HACM01002158">
    <property type="protein sequence ID" value="CRZ02600.1"/>
    <property type="molecule type" value="Transcribed_RNA"/>
</dbReference>
<name>A0A0H5QKE1_9EUKA</name>